<feature type="domain" description="Tetrapyrrole methylase" evidence="7">
    <location>
        <begin position="12"/>
        <end position="212"/>
    </location>
</feature>
<dbReference type="PANTHER" id="PTHR46111">
    <property type="entry name" value="RIBOSOMAL RNA SMALL SUBUNIT METHYLTRANSFERASE I"/>
    <property type="match status" value="1"/>
</dbReference>
<dbReference type="PIRSF" id="PIRSF005917">
    <property type="entry name" value="MTase_YraL"/>
    <property type="match status" value="1"/>
</dbReference>
<dbReference type="InterPro" id="IPR053910">
    <property type="entry name" value="RsmI_HTH"/>
</dbReference>
<protein>
    <recommendedName>
        <fullName evidence="6">Ribosomal RNA small subunit methyltransferase I</fullName>
        <ecNumber evidence="6">2.1.1.198</ecNumber>
    </recommendedName>
    <alternativeName>
        <fullName evidence="6">16S rRNA 2'-O-ribose C1402 methyltransferase</fullName>
    </alternativeName>
    <alternativeName>
        <fullName evidence="6">rRNA (cytidine-2'-O-)-methyltransferase RsmI</fullName>
    </alternativeName>
</protein>
<evidence type="ECO:0000256" key="2">
    <source>
        <dbReference type="ARBA" id="ARBA00022552"/>
    </source>
</evidence>
<proteinExistence type="inferred from homology"/>
<evidence type="ECO:0000259" key="8">
    <source>
        <dbReference type="Pfam" id="PF23016"/>
    </source>
</evidence>
<gene>
    <name evidence="6" type="primary">rsmI</name>
    <name evidence="9" type="ordered locus">Aaci_0126</name>
</gene>
<evidence type="ECO:0000313" key="9">
    <source>
        <dbReference type="EMBL" id="ACV57190.1"/>
    </source>
</evidence>
<dbReference type="HOGENOM" id="CLU_044779_0_0_9"/>
<accession>C8WQL2</accession>
<keyword evidence="2 6" id="KW-0698">rRNA processing</keyword>
<dbReference type="FunFam" id="3.40.1010.10:FF:000007">
    <property type="entry name" value="Ribosomal RNA small subunit methyltransferase I"/>
    <property type="match status" value="1"/>
</dbReference>
<dbReference type="PANTHER" id="PTHR46111:SF1">
    <property type="entry name" value="RIBOSOMAL RNA SMALL SUBUNIT METHYLTRANSFERASE I"/>
    <property type="match status" value="1"/>
</dbReference>
<keyword evidence="1 6" id="KW-0963">Cytoplasm</keyword>
<comment type="catalytic activity">
    <reaction evidence="6">
        <text>cytidine(1402) in 16S rRNA + S-adenosyl-L-methionine = 2'-O-methylcytidine(1402) in 16S rRNA + S-adenosyl-L-homocysteine + H(+)</text>
        <dbReference type="Rhea" id="RHEA:42924"/>
        <dbReference type="Rhea" id="RHEA-COMP:10285"/>
        <dbReference type="Rhea" id="RHEA-COMP:10286"/>
        <dbReference type="ChEBI" id="CHEBI:15378"/>
        <dbReference type="ChEBI" id="CHEBI:57856"/>
        <dbReference type="ChEBI" id="CHEBI:59789"/>
        <dbReference type="ChEBI" id="CHEBI:74495"/>
        <dbReference type="ChEBI" id="CHEBI:82748"/>
        <dbReference type="EC" id="2.1.1.198"/>
    </reaction>
</comment>
<dbReference type="STRING" id="521098.Aaci_0126"/>
<comment type="subcellular location">
    <subcellularLocation>
        <location evidence="6">Cytoplasm</location>
    </subcellularLocation>
</comment>
<dbReference type="CDD" id="cd11648">
    <property type="entry name" value="RsmI"/>
    <property type="match status" value="1"/>
</dbReference>
<evidence type="ECO:0000259" key="7">
    <source>
        <dbReference type="Pfam" id="PF00590"/>
    </source>
</evidence>
<evidence type="ECO:0000256" key="6">
    <source>
        <dbReference type="HAMAP-Rule" id="MF_01877"/>
    </source>
</evidence>
<evidence type="ECO:0000256" key="4">
    <source>
        <dbReference type="ARBA" id="ARBA00022679"/>
    </source>
</evidence>
<evidence type="ECO:0000256" key="5">
    <source>
        <dbReference type="ARBA" id="ARBA00022691"/>
    </source>
</evidence>
<organism evidence="9 10">
    <name type="scientific">Alicyclobacillus acidocaldarius subsp. acidocaldarius (strain ATCC 27009 / DSM 446 / BCRC 14685 / JCM 5260 / KCTC 1825 / NBRC 15652 / NCIMB 11725 / NRRL B-14509 / 104-IA)</name>
    <name type="common">Bacillus acidocaldarius</name>
    <dbReference type="NCBI Taxonomy" id="521098"/>
    <lineage>
        <taxon>Bacteria</taxon>
        <taxon>Bacillati</taxon>
        <taxon>Bacillota</taxon>
        <taxon>Bacilli</taxon>
        <taxon>Bacillales</taxon>
        <taxon>Alicyclobacillaceae</taxon>
        <taxon>Alicyclobacillus</taxon>
    </lineage>
</organism>
<dbReference type="NCBIfam" id="TIGR00096">
    <property type="entry name" value="16S rRNA (cytidine(1402)-2'-O)-methyltransferase"/>
    <property type="match status" value="1"/>
</dbReference>
<dbReference type="AlphaFoldDB" id="C8WQL2"/>
<name>C8WQL2_ALIAD</name>
<dbReference type="KEGG" id="aac:Aaci_0126"/>
<dbReference type="EMBL" id="CP001727">
    <property type="protein sequence ID" value="ACV57190.1"/>
    <property type="molecule type" value="Genomic_DNA"/>
</dbReference>
<dbReference type="InterPro" id="IPR035996">
    <property type="entry name" value="4pyrrol_Methylase_sf"/>
</dbReference>
<dbReference type="GO" id="GO:0005737">
    <property type="term" value="C:cytoplasm"/>
    <property type="evidence" value="ECO:0007669"/>
    <property type="project" value="UniProtKB-SubCell"/>
</dbReference>
<reference evidence="10" key="1">
    <citation type="submission" date="2009-09" db="EMBL/GenBank/DDBJ databases">
        <title>The complete chromosome of Alicyclobacillus acidocaldarius subsp. acidocaldarius DSM 446.</title>
        <authorList>
            <consortium name="US DOE Joint Genome Institute (JGI-PGF)"/>
            <person name="Lucas S."/>
            <person name="Copeland A."/>
            <person name="Lapidus A."/>
            <person name="Glavina del Rio T."/>
            <person name="Dalin E."/>
            <person name="Tice H."/>
            <person name="Bruce D."/>
            <person name="Goodwin L."/>
            <person name="Pitluck S."/>
            <person name="Kyrpides N."/>
            <person name="Mavromatis K."/>
            <person name="Ivanova N."/>
            <person name="Ovchinnikova G."/>
            <person name="Chertkov O."/>
            <person name="Sims D."/>
            <person name="Brettin T."/>
            <person name="Detter J.C."/>
            <person name="Han C."/>
            <person name="Larimer F."/>
            <person name="Land M."/>
            <person name="Hauser L."/>
            <person name="Markowitz V."/>
            <person name="Cheng J.-F."/>
            <person name="Hugenholtz P."/>
            <person name="Woyke T."/>
            <person name="Wu D."/>
            <person name="Pukall R."/>
            <person name="Klenk H.-P."/>
            <person name="Eisen J.A."/>
        </authorList>
    </citation>
    <scope>NUCLEOTIDE SEQUENCE [LARGE SCALE GENOMIC DNA]</scope>
    <source>
        <strain evidence="10">ATCC 27009 / DSM 446 / BCRC 14685 / JCM 5260 / KCTC 1825 / NBRC 15652 / NCIMB 11725 / NRRL B-14509 / 104-IA</strain>
    </source>
</reference>
<keyword evidence="10" id="KW-1185">Reference proteome</keyword>
<comment type="similarity">
    <text evidence="6">Belongs to the methyltransferase superfamily. RsmI family.</text>
</comment>
<dbReference type="EC" id="2.1.1.198" evidence="6"/>
<dbReference type="Pfam" id="PF00590">
    <property type="entry name" value="TP_methylase"/>
    <property type="match status" value="1"/>
</dbReference>
<dbReference type="Proteomes" id="UP000001917">
    <property type="component" value="Chromosome"/>
</dbReference>
<comment type="function">
    <text evidence="6">Catalyzes the 2'-O-methylation of the ribose of cytidine 1402 (C1402) in 16S rRNA.</text>
</comment>
<dbReference type="InterPro" id="IPR014776">
    <property type="entry name" value="4pyrrole_Mease_sub2"/>
</dbReference>
<dbReference type="Pfam" id="PF23016">
    <property type="entry name" value="RsmI_C"/>
    <property type="match status" value="1"/>
</dbReference>
<feature type="domain" description="RsmI HTH" evidence="8">
    <location>
        <begin position="246"/>
        <end position="288"/>
    </location>
</feature>
<dbReference type="RefSeq" id="WP_012809577.1">
    <property type="nucleotide sequence ID" value="NC_013205.1"/>
</dbReference>
<keyword evidence="3 6" id="KW-0489">Methyltransferase</keyword>
<dbReference type="Gene3D" id="3.40.1010.10">
    <property type="entry name" value="Cobalt-precorrin-4 Transmethylase, Domain 1"/>
    <property type="match status" value="1"/>
</dbReference>
<dbReference type="PROSITE" id="PS01296">
    <property type="entry name" value="RSMI"/>
    <property type="match status" value="1"/>
</dbReference>
<dbReference type="SUPFAM" id="SSF53790">
    <property type="entry name" value="Tetrapyrrole methylase"/>
    <property type="match status" value="1"/>
</dbReference>
<keyword evidence="4 6" id="KW-0808">Transferase</keyword>
<sequence>MGEQVKPEGGCLYVCSTPIGNLRDVSLRLLDVLREVDIILCEDTRQTRKLLSRYEIPGGDRLVSFHEHNEVVRAEWLAERLREGRRVALVSDAGTPLISDPGDSAVAAALEAGVPIVPVPGPSAFLAALMASGLPATPLVYLGFPPRSRSDFARFLAPYRRLPATLVMYEAPHRVANLLHWLVEELGDRPAVLAKEITKLHESFWRGTLQELERRLAAEGARGEYVVVIDNRGAQDDAGAHESEEARWAEAVREVERLMEEGYSHKEAVKRASEAHGVKRRELYNRTLGG</sequence>
<reference evidence="9 10" key="2">
    <citation type="journal article" date="2010" name="Stand. Genomic Sci.">
        <title>Complete genome sequence of Alicyclobacillus acidocaldarius type strain (104-IA).</title>
        <authorList>
            <person name="Mavromatis K."/>
            <person name="Sikorski J."/>
            <person name="Lapidus A."/>
            <person name="Glavina Del Rio T."/>
            <person name="Copeland A."/>
            <person name="Tice H."/>
            <person name="Cheng J.F."/>
            <person name="Lucas S."/>
            <person name="Chen F."/>
            <person name="Nolan M."/>
            <person name="Bruce D."/>
            <person name="Goodwin L."/>
            <person name="Pitluck S."/>
            <person name="Ivanova N."/>
            <person name="Ovchinnikova G."/>
            <person name="Pati A."/>
            <person name="Chen A."/>
            <person name="Palaniappan K."/>
            <person name="Land M."/>
            <person name="Hauser L."/>
            <person name="Chang Y.J."/>
            <person name="Jeffries C.D."/>
            <person name="Chain P."/>
            <person name="Meincke L."/>
            <person name="Sims D."/>
            <person name="Chertkov O."/>
            <person name="Han C."/>
            <person name="Brettin T."/>
            <person name="Detter J.C."/>
            <person name="Wahrenburg C."/>
            <person name="Rohde M."/>
            <person name="Pukall R."/>
            <person name="Goker M."/>
            <person name="Bristow J."/>
            <person name="Eisen J.A."/>
            <person name="Markowitz V."/>
            <person name="Hugenholtz P."/>
            <person name="Klenk H.P."/>
            <person name="Kyrpides N.C."/>
        </authorList>
    </citation>
    <scope>NUCLEOTIDE SEQUENCE [LARGE SCALE GENOMIC DNA]</scope>
    <source>
        <strain evidence="10">ATCC 27009 / DSM 446 / BCRC 14685 / JCM 5260 / KCTC 1825 / NBRC 15652 / NCIMB 11725 / NRRL B-14509 / 104-IA</strain>
    </source>
</reference>
<dbReference type="InterPro" id="IPR008189">
    <property type="entry name" value="rRNA_ssu_MeTfrase_I"/>
</dbReference>
<evidence type="ECO:0000313" key="10">
    <source>
        <dbReference type="Proteomes" id="UP000001917"/>
    </source>
</evidence>
<dbReference type="InterPro" id="IPR000878">
    <property type="entry name" value="4pyrrol_Mease"/>
</dbReference>
<dbReference type="HAMAP" id="MF_01877">
    <property type="entry name" value="16SrRNA_methyltr_I"/>
    <property type="match status" value="1"/>
</dbReference>
<evidence type="ECO:0000256" key="3">
    <source>
        <dbReference type="ARBA" id="ARBA00022603"/>
    </source>
</evidence>
<dbReference type="GO" id="GO:0070677">
    <property type="term" value="F:rRNA (cytosine-2'-O-)-methyltransferase activity"/>
    <property type="evidence" value="ECO:0007669"/>
    <property type="project" value="UniProtKB-UniRule"/>
</dbReference>
<dbReference type="eggNOG" id="COG0313">
    <property type="taxonomic scope" value="Bacteria"/>
</dbReference>
<keyword evidence="5 6" id="KW-0949">S-adenosyl-L-methionine</keyword>
<dbReference type="InterPro" id="IPR014777">
    <property type="entry name" value="4pyrrole_Mease_sub1"/>
</dbReference>
<evidence type="ECO:0000256" key="1">
    <source>
        <dbReference type="ARBA" id="ARBA00022490"/>
    </source>
</evidence>
<dbReference type="InterPro" id="IPR018063">
    <property type="entry name" value="SAM_MeTrfase_RsmI_CS"/>
</dbReference>
<dbReference type="Gene3D" id="3.30.950.10">
    <property type="entry name" value="Methyltransferase, Cobalt-precorrin-4 Transmethylase, Domain 2"/>
    <property type="match status" value="1"/>
</dbReference>